<dbReference type="Gene3D" id="3.40.50.10420">
    <property type="entry name" value="NagB/RpiA/CoA transferase-like"/>
    <property type="match status" value="1"/>
</dbReference>
<dbReference type="EMBL" id="JBJUIK010000012">
    <property type="protein sequence ID" value="KAL3511218.1"/>
    <property type="molecule type" value="Genomic_DNA"/>
</dbReference>
<evidence type="ECO:0008006" key="3">
    <source>
        <dbReference type="Google" id="ProtNLM"/>
    </source>
</evidence>
<proteinExistence type="predicted"/>
<dbReference type="InterPro" id="IPR037171">
    <property type="entry name" value="NagB/RpiA_transferase-like"/>
</dbReference>
<dbReference type="AlphaFoldDB" id="A0ABD2Z099"/>
<dbReference type="InterPro" id="IPR002698">
    <property type="entry name" value="FTHF_cligase"/>
</dbReference>
<sequence length="403" mass="44853">MRTQSQRLAVELARAALLSRWCKIAPSTSSPFVSSSSSSSSSLSSAIMRRMPFPKTHRSFITGSNSGAEPNQLDAIFKQKWALRSKIRKALKDMSSIQRSQEDDAIQSIVLEAPWFKSCKSLCLYISAAPLREVDTSRILSEVLCNPSSNGVHPASRKKVYVPRVEDKFSNMKMLKVTNVDELVMSSMNILEPALLDSDGIQREDVMQACEPVDLVILPVALAYSVQIMDEGAIAVTPMMFLWMLLSLLVATFRLVLLPGQVAPAVGLQIPTLPKVALVEGEIMAMEFSVQVSMDLKLMVVSKETNLAAEKVTASVQLLGGCEMKRGSLETTDDNEDIRGWLKFLDKWKKKFLKEAIWGEVGMEEKRIKEEIAEGECVDFMMGTGKSECSAMQLWNLKWNWLS</sequence>
<dbReference type="Proteomes" id="UP001630127">
    <property type="component" value="Unassembled WGS sequence"/>
</dbReference>
<organism evidence="1 2">
    <name type="scientific">Cinchona calisaya</name>
    <dbReference type="NCBI Taxonomy" id="153742"/>
    <lineage>
        <taxon>Eukaryota</taxon>
        <taxon>Viridiplantae</taxon>
        <taxon>Streptophyta</taxon>
        <taxon>Embryophyta</taxon>
        <taxon>Tracheophyta</taxon>
        <taxon>Spermatophyta</taxon>
        <taxon>Magnoliopsida</taxon>
        <taxon>eudicotyledons</taxon>
        <taxon>Gunneridae</taxon>
        <taxon>Pentapetalae</taxon>
        <taxon>asterids</taxon>
        <taxon>lamiids</taxon>
        <taxon>Gentianales</taxon>
        <taxon>Rubiaceae</taxon>
        <taxon>Cinchonoideae</taxon>
        <taxon>Cinchoneae</taxon>
        <taxon>Cinchona</taxon>
    </lineage>
</organism>
<protein>
    <recommendedName>
        <fullName evidence="3">5-formyltetrahydrofolate cyclo-ligase</fullName>
    </recommendedName>
</protein>
<dbReference type="Pfam" id="PF01812">
    <property type="entry name" value="5-FTHF_cyc-lig"/>
    <property type="match status" value="1"/>
</dbReference>
<evidence type="ECO:0000313" key="1">
    <source>
        <dbReference type="EMBL" id="KAL3511218.1"/>
    </source>
</evidence>
<keyword evidence="2" id="KW-1185">Reference proteome</keyword>
<dbReference type="SUPFAM" id="SSF100950">
    <property type="entry name" value="NagB/RpiA/CoA transferase-like"/>
    <property type="match status" value="1"/>
</dbReference>
<accession>A0ABD2Z099</accession>
<name>A0ABD2Z099_9GENT</name>
<gene>
    <name evidence="1" type="ORF">ACH5RR_030619</name>
</gene>
<dbReference type="InterPro" id="IPR024185">
    <property type="entry name" value="FTHF_cligase-like_sf"/>
</dbReference>
<dbReference type="PANTHER" id="PTHR23407:SF10">
    <property type="entry name" value="5-FORMYLTETRAHYDROFOLATE CYCLO-LIGASE, MITOCHONDRIAL-LIKE ISOFORM X1"/>
    <property type="match status" value="1"/>
</dbReference>
<evidence type="ECO:0000313" key="2">
    <source>
        <dbReference type="Proteomes" id="UP001630127"/>
    </source>
</evidence>
<comment type="caution">
    <text evidence="1">The sequence shown here is derived from an EMBL/GenBank/DDBJ whole genome shotgun (WGS) entry which is preliminary data.</text>
</comment>
<dbReference type="PANTHER" id="PTHR23407">
    <property type="entry name" value="ATPASE INHIBITOR/5-FORMYLTETRAHYDROFOLATE CYCLO-LIGASE"/>
    <property type="match status" value="1"/>
</dbReference>
<reference evidence="1 2" key="1">
    <citation type="submission" date="2024-11" db="EMBL/GenBank/DDBJ databases">
        <title>A near-complete genome assembly of Cinchona calisaya.</title>
        <authorList>
            <person name="Lian D.C."/>
            <person name="Zhao X.W."/>
            <person name="Wei L."/>
        </authorList>
    </citation>
    <scope>NUCLEOTIDE SEQUENCE [LARGE SCALE GENOMIC DNA]</scope>
    <source>
        <tissue evidence="1">Nenye</tissue>
    </source>
</reference>